<dbReference type="Proteomes" id="UP000677228">
    <property type="component" value="Unassembled WGS sequence"/>
</dbReference>
<sequence>MVQYLNLCGGTIQDRSPILNALDLPVSSSLVGSSVMNDTSVNKNVEDPSSLMHYSEDDEDEFLDNRKQKRLMINLNDQKPLEEIIHNEICKHMEISPSRKRKRRQQLILRHDHECLTSPEAY</sequence>
<gene>
    <name evidence="1" type="ORF">OVA965_LOCUS31601</name>
    <name evidence="2" type="ORF">TMI583_LOCUS32434</name>
</gene>
<dbReference type="AlphaFoldDB" id="A0A8S2RR44"/>
<accession>A0A8S2RR44</accession>
<organism evidence="2 3">
    <name type="scientific">Didymodactylos carnosus</name>
    <dbReference type="NCBI Taxonomy" id="1234261"/>
    <lineage>
        <taxon>Eukaryota</taxon>
        <taxon>Metazoa</taxon>
        <taxon>Spiralia</taxon>
        <taxon>Gnathifera</taxon>
        <taxon>Rotifera</taxon>
        <taxon>Eurotatoria</taxon>
        <taxon>Bdelloidea</taxon>
        <taxon>Philodinida</taxon>
        <taxon>Philodinidae</taxon>
        <taxon>Didymodactylos</taxon>
    </lineage>
</organism>
<dbReference type="EMBL" id="CAJOBA010045564">
    <property type="protein sequence ID" value="CAF4178580.1"/>
    <property type="molecule type" value="Genomic_DNA"/>
</dbReference>
<reference evidence="2" key="1">
    <citation type="submission" date="2021-02" db="EMBL/GenBank/DDBJ databases">
        <authorList>
            <person name="Nowell W R."/>
        </authorList>
    </citation>
    <scope>NUCLEOTIDE SEQUENCE</scope>
</reference>
<name>A0A8S2RR44_9BILA</name>
<dbReference type="EMBL" id="CAJNOK010023900">
    <property type="protein sequence ID" value="CAF1369385.1"/>
    <property type="molecule type" value="Genomic_DNA"/>
</dbReference>
<comment type="caution">
    <text evidence="2">The sequence shown here is derived from an EMBL/GenBank/DDBJ whole genome shotgun (WGS) entry which is preliminary data.</text>
</comment>
<dbReference type="Proteomes" id="UP000682733">
    <property type="component" value="Unassembled WGS sequence"/>
</dbReference>
<evidence type="ECO:0000313" key="2">
    <source>
        <dbReference type="EMBL" id="CAF4178580.1"/>
    </source>
</evidence>
<protein>
    <submittedName>
        <fullName evidence="2">Uncharacterized protein</fullName>
    </submittedName>
</protein>
<proteinExistence type="predicted"/>
<evidence type="ECO:0000313" key="3">
    <source>
        <dbReference type="Proteomes" id="UP000682733"/>
    </source>
</evidence>
<evidence type="ECO:0000313" key="1">
    <source>
        <dbReference type="EMBL" id="CAF1369385.1"/>
    </source>
</evidence>